<sequence>MYKVLLVDDERIILDGISQLVDWSALGTTLAGTAANGIEAYERILREAPDIVVSDIRMPGMDGLGLVQRVSESHPDIKFVILSGFGEFEYASKAMQYGVKHYLLKPTNERKIGEALTELVAELDHARRKDAFVRDMKDGLAKLMPHVKEQVLKEFVTNKTYGSREWDYYRDLFRFEIDAPVRLLLFRLEGNDFEFEHLFALKNIAEDLLESTLLGTTIGDHVLILIEDTPDLASLYRRIQEIRCTFRDYYKRDTTIALSEPNRITHARSLYRETLQCLGYRFYLGEGSLITLKDTAEGAQGGAGADAFSFPEERLTMPVRSGHREEAEQALADFIEALRRAGLAIEQTKSYAIQQYVSLIRHADPARLNEYYARIPALVELGTLQAIHAFLGETVRELTERHYEQNVVKHTAIVRKVIAIVDDHLGDSQLSLNSVASEMLYMNADYLGKLFKKETGEKFSNYVMKARIKQATERMTDRPDIKVFELAEQLGFGDNPQYFSQVFKKYAGCTPSEFMKTAHSSAF</sequence>
<name>A0A7X0VDN7_9BACL</name>
<evidence type="ECO:0000256" key="2">
    <source>
        <dbReference type="ARBA" id="ARBA00022490"/>
    </source>
</evidence>
<keyword evidence="7" id="KW-0804">Transcription</keyword>
<evidence type="ECO:0000256" key="6">
    <source>
        <dbReference type="ARBA" id="ARBA00023125"/>
    </source>
</evidence>
<dbReference type="Gene3D" id="1.10.10.60">
    <property type="entry name" value="Homeodomain-like"/>
    <property type="match status" value="2"/>
</dbReference>
<evidence type="ECO:0000256" key="1">
    <source>
        <dbReference type="ARBA" id="ARBA00004496"/>
    </source>
</evidence>
<dbReference type="GO" id="GO:0005737">
    <property type="term" value="C:cytoplasm"/>
    <property type="evidence" value="ECO:0007669"/>
    <property type="project" value="UniProtKB-SubCell"/>
</dbReference>
<dbReference type="GO" id="GO:0043565">
    <property type="term" value="F:sequence-specific DNA binding"/>
    <property type="evidence" value="ECO:0007669"/>
    <property type="project" value="InterPro"/>
</dbReference>
<evidence type="ECO:0000313" key="12">
    <source>
        <dbReference type="Proteomes" id="UP000547209"/>
    </source>
</evidence>
<dbReference type="Pfam" id="PF12833">
    <property type="entry name" value="HTH_18"/>
    <property type="match status" value="1"/>
</dbReference>
<dbReference type="SUPFAM" id="SSF46689">
    <property type="entry name" value="Homeodomain-like"/>
    <property type="match status" value="1"/>
</dbReference>
<dbReference type="Gene3D" id="3.40.50.2300">
    <property type="match status" value="1"/>
</dbReference>
<dbReference type="InterPro" id="IPR051552">
    <property type="entry name" value="HptR"/>
</dbReference>
<evidence type="ECO:0000256" key="8">
    <source>
        <dbReference type="PROSITE-ProRule" id="PRU00169"/>
    </source>
</evidence>
<dbReference type="EMBL" id="JACJVP010000006">
    <property type="protein sequence ID" value="MBB6670147.1"/>
    <property type="molecule type" value="Genomic_DNA"/>
</dbReference>
<protein>
    <submittedName>
        <fullName evidence="11">Response regulator</fullName>
    </submittedName>
</protein>
<dbReference type="SMART" id="SM00448">
    <property type="entry name" value="REC"/>
    <property type="match status" value="1"/>
</dbReference>
<keyword evidence="4" id="KW-0902">Two-component regulatory system</keyword>
<dbReference type="SMART" id="SM00342">
    <property type="entry name" value="HTH_ARAC"/>
    <property type="match status" value="1"/>
</dbReference>
<organism evidence="11 12">
    <name type="scientific">Cohnella nanjingensis</name>
    <dbReference type="NCBI Taxonomy" id="1387779"/>
    <lineage>
        <taxon>Bacteria</taxon>
        <taxon>Bacillati</taxon>
        <taxon>Bacillota</taxon>
        <taxon>Bacilli</taxon>
        <taxon>Bacillales</taxon>
        <taxon>Paenibacillaceae</taxon>
        <taxon>Cohnella</taxon>
    </lineage>
</organism>
<evidence type="ECO:0000259" key="10">
    <source>
        <dbReference type="PROSITE" id="PS50110"/>
    </source>
</evidence>
<dbReference type="SUPFAM" id="SSF52172">
    <property type="entry name" value="CheY-like"/>
    <property type="match status" value="1"/>
</dbReference>
<dbReference type="PANTHER" id="PTHR42713">
    <property type="entry name" value="HISTIDINE KINASE-RELATED"/>
    <property type="match status" value="1"/>
</dbReference>
<accession>A0A7X0VDN7</accession>
<dbReference type="PROSITE" id="PS50110">
    <property type="entry name" value="RESPONSE_REGULATORY"/>
    <property type="match status" value="1"/>
</dbReference>
<proteinExistence type="predicted"/>
<comment type="subcellular location">
    <subcellularLocation>
        <location evidence="1">Cytoplasm</location>
    </subcellularLocation>
</comment>
<dbReference type="PROSITE" id="PS01124">
    <property type="entry name" value="HTH_ARAC_FAMILY_2"/>
    <property type="match status" value="1"/>
</dbReference>
<keyword evidence="6" id="KW-0238">DNA-binding</keyword>
<evidence type="ECO:0000256" key="7">
    <source>
        <dbReference type="ARBA" id="ARBA00023163"/>
    </source>
</evidence>
<evidence type="ECO:0000256" key="4">
    <source>
        <dbReference type="ARBA" id="ARBA00023012"/>
    </source>
</evidence>
<dbReference type="InterPro" id="IPR001789">
    <property type="entry name" value="Sig_transdc_resp-reg_receiver"/>
</dbReference>
<feature type="domain" description="Response regulatory" evidence="10">
    <location>
        <begin position="3"/>
        <end position="120"/>
    </location>
</feature>
<gene>
    <name evidence="11" type="ORF">H7C19_05545</name>
</gene>
<evidence type="ECO:0000256" key="5">
    <source>
        <dbReference type="ARBA" id="ARBA00023015"/>
    </source>
</evidence>
<comment type="caution">
    <text evidence="11">The sequence shown here is derived from an EMBL/GenBank/DDBJ whole genome shotgun (WGS) entry which is preliminary data.</text>
</comment>
<keyword evidence="2" id="KW-0963">Cytoplasm</keyword>
<evidence type="ECO:0000259" key="9">
    <source>
        <dbReference type="PROSITE" id="PS01124"/>
    </source>
</evidence>
<dbReference type="InterPro" id="IPR009057">
    <property type="entry name" value="Homeodomain-like_sf"/>
</dbReference>
<dbReference type="PANTHER" id="PTHR42713:SF3">
    <property type="entry name" value="TRANSCRIPTIONAL REGULATORY PROTEIN HPTR"/>
    <property type="match status" value="1"/>
</dbReference>
<dbReference type="GO" id="GO:0000160">
    <property type="term" value="P:phosphorelay signal transduction system"/>
    <property type="evidence" value="ECO:0007669"/>
    <property type="project" value="UniProtKB-KW"/>
</dbReference>
<keyword evidence="12" id="KW-1185">Reference proteome</keyword>
<evidence type="ECO:0000256" key="3">
    <source>
        <dbReference type="ARBA" id="ARBA00022553"/>
    </source>
</evidence>
<dbReference type="InterPro" id="IPR018060">
    <property type="entry name" value="HTH_AraC"/>
</dbReference>
<keyword evidence="3 8" id="KW-0597">Phosphoprotein</keyword>
<dbReference type="AlphaFoldDB" id="A0A7X0VDN7"/>
<dbReference type="InterPro" id="IPR011006">
    <property type="entry name" value="CheY-like_superfamily"/>
</dbReference>
<dbReference type="Pfam" id="PF00072">
    <property type="entry name" value="Response_reg"/>
    <property type="match status" value="1"/>
</dbReference>
<keyword evidence="5" id="KW-0805">Transcription regulation</keyword>
<feature type="domain" description="HTH araC/xylS-type" evidence="9">
    <location>
        <begin position="415"/>
        <end position="517"/>
    </location>
</feature>
<dbReference type="RefSeq" id="WP_185141572.1">
    <property type="nucleotide sequence ID" value="NZ_JACJVP010000006.1"/>
</dbReference>
<evidence type="ECO:0000313" key="11">
    <source>
        <dbReference type="EMBL" id="MBB6670147.1"/>
    </source>
</evidence>
<feature type="modified residue" description="4-aspartylphosphate" evidence="8">
    <location>
        <position position="55"/>
    </location>
</feature>
<reference evidence="11 12" key="1">
    <citation type="submission" date="2020-08" db="EMBL/GenBank/DDBJ databases">
        <title>Cohnella phylogeny.</title>
        <authorList>
            <person name="Dunlap C."/>
        </authorList>
    </citation>
    <scope>NUCLEOTIDE SEQUENCE [LARGE SCALE GENOMIC DNA]</scope>
    <source>
        <strain evidence="11 12">DSM 28246</strain>
    </source>
</reference>
<dbReference type="Proteomes" id="UP000547209">
    <property type="component" value="Unassembled WGS sequence"/>
</dbReference>
<dbReference type="GO" id="GO:0003700">
    <property type="term" value="F:DNA-binding transcription factor activity"/>
    <property type="evidence" value="ECO:0007669"/>
    <property type="project" value="InterPro"/>
</dbReference>
<dbReference type="CDD" id="cd17536">
    <property type="entry name" value="REC_YesN-like"/>
    <property type="match status" value="1"/>
</dbReference>